<feature type="domain" description="Alpha-L-glutamate ligase-related protein ATP-grasp" evidence="1">
    <location>
        <begin position="159"/>
        <end position="312"/>
    </location>
</feature>
<dbReference type="AlphaFoldDB" id="A0A8H2K965"/>
<comment type="caution">
    <text evidence="2">The sequence shown here is derived from an EMBL/GenBank/DDBJ whole genome shotgun (WGS) entry which is preliminary data.</text>
</comment>
<accession>A0A8H2K965</accession>
<protein>
    <submittedName>
        <fullName evidence="2">Putative polysaccharide biosynthesis protein</fullName>
    </submittedName>
</protein>
<organism evidence="2 3">
    <name type="scientific">Rhodoglobus vestalii</name>
    <dbReference type="NCBI Taxonomy" id="193384"/>
    <lineage>
        <taxon>Bacteria</taxon>
        <taxon>Bacillati</taxon>
        <taxon>Actinomycetota</taxon>
        <taxon>Actinomycetes</taxon>
        <taxon>Micrococcales</taxon>
        <taxon>Microbacteriaceae</taxon>
        <taxon>Rhodoglobus</taxon>
    </lineage>
</organism>
<evidence type="ECO:0000259" key="1">
    <source>
        <dbReference type="Pfam" id="PF14397"/>
    </source>
</evidence>
<sequence>MKRIRHYVSRLRSLNVSNMLAVARAISVRSRTPTVLILLDMVWCSLVYQAGYLDYEEFEFTVLSRAERRTWITSGNANSIVVKYNQREFRERFFDKPTFNATFDEWLGRDWLDLRTASEADFVEFVRSHDPIMVKVVDSMSGAGIEKHSGAELVDAHALYRQLMENRQFLVEAFIQQHPGMSALCPTSVNSLRMITFFDGADVHVLEAVLRMGNGADVDNYGRGGMYTVLDEKTGIAPFGAFDKFANTFTEHPQTGTPIIGFQVPLYTEVLSTLDTVARVIPQIPYVGWDIAISPSGPAIIEGNYNTGVFQMKPSLTGIKTGLLPKFREVIDF</sequence>
<proteinExistence type="predicted"/>
<dbReference type="SUPFAM" id="SSF56059">
    <property type="entry name" value="Glutathione synthetase ATP-binding domain-like"/>
    <property type="match status" value="1"/>
</dbReference>
<keyword evidence="3" id="KW-1185">Reference proteome</keyword>
<reference evidence="2 3" key="1">
    <citation type="submission" date="2019-06" db="EMBL/GenBank/DDBJ databases">
        <title>Sequencing the genomes of 1000 actinobacteria strains.</title>
        <authorList>
            <person name="Klenk H.-P."/>
        </authorList>
    </citation>
    <scope>NUCLEOTIDE SEQUENCE [LARGE SCALE GENOMIC DNA]</scope>
    <source>
        <strain evidence="2 3">DSM 21947</strain>
    </source>
</reference>
<dbReference type="InterPro" id="IPR039523">
    <property type="entry name" value="RimK-rel_E_lig_ATP-grasp"/>
</dbReference>
<gene>
    <name evidence="2" type="ORF">FB472_2871</name>
</gene>
<name>A0A8H2K965_9MICO</name>
<dbReference type="OrthoDB" id="2077809at2"/>
<dbReference type="Proteomes" id="UP000316560">
    <property type="component" value="Unassembled WGS sequence"/>
</dbReference>
<evidence type="ECO:0000313" key="3">
    <source>
        <dbReference type="Proteomes" id="UP000316560"/>
    </source>
</evidence>
<evidence type="ECO:0000313" key="2">
    <source>
        <dbReference type="EMBL" id="TQO21194.1"/>
    </source>
</evidence>
<dbReference type="EMBL" id="VFRA01000001">
    <property type="protein sequence ID" value="TQO21194.1"/>
    <property type="molecule type" value="Genomic_DNA"/>
</dbReference>
<dbReference type="Pfam" id="PF14397">
    <property type="entry name" value="ATPgrasp_ST"/>
    <property type="match status" value="1"/>
</dbReference>